<dbReference type="PANTHER" id="PTHR13052:SF3">
    <property type="entry name" value="NUCLEAR FACTOR RELATED TO KAPPA-B-BINDING PROTEIN"/>
    <property type="match status" value="1"/>
</dbReference>
<dbReference type="AlphaFoldDB" id="A0A2B4SE39"/>
<keyword evidence="2" id="KW-0539">Nucleus</keyword>
<proteinExistence type="predicted"/>
<dbReference type="InterPro" id="IPR040676">
    <property type="entry name" value="DUF5641"/>
</dbReference>
<feature type="coiled-coil region" evidence="3">
    <location>
        <begin position="967"/>
        <end position="994"/>
    </location>
</feature>
<feature type="compositionally biased region" description="Low complexity" evidence="4">
    <location>
        <begin position="610"/>
        <end position="627"/>
    </location>
</feature>
<comment type="subcellular location">
    <subcellularLocation>
        <location evidence="1">Nucleus</location>
    </subcellularLocation>
</comment>
<dbReference type="GO" id="GO:0002020">
    <property type="term" value="F:protease binding"/>
    <property type="evidence" value="ECO:0007669"/>
    <property type="project" value="TreeGrafter"/>
</dbReference>
<feature type="region of interest" description="Disordered" evidence="4">
    <location>
        <begin position="574"/>
        <end position="651"/>
    </location>
</feature>
<dbReference type="InterPro" id="IPR036397">
    <property type="entry name" value="RNaseH_sf"/>
</dbReference>
<dbReference type="GO" id="GO:0003676">
    <property type="term" value="F:nucleic acid binding"/>
    <property type="evidence" value="ECO:0007669"/>
    <property type="project" value="InterPro"/>
</dbReference>
<evidence type="ECO:0000313" key="6">
    <source>
        <dbReference type="EMBL" id="PFX27090.1"/>
    </source>
</evidence>
<evidence type="ECO:0000256" key="1">
    <source>
        <dbReference type="ARBA" id="ARBA00004123"/>
    </source>
</evidence>
<dbReference type="GO" id="GO:0031011">
    <property type="term" value="C:Ino80 complex"/>
    <property type="evidence" value="ECO:0007669"/>
    <property type="project" value="InterPro"/>
</dbReference>
<evidence type="ECO:0000256" key="4">
    <source>
        <dbReference type="SAM" id="MobiDB-lite"/>
    </source>
</evidence>
<dbReference type="Pfam" id="PF18701">
    <property type="entry name" value="DUF5641"/>
    <property type="match status" value="1"/>
</dbReference>
<gene>
    <name evidence="6" type="primary">Nfrkb</name>
    <name evidence="6" type="ORF">AWC38_SpisGene8213</name>
</gene>
<feature type="compositionally biased region" description="Basic and acidic residues" evidence="4">
    <location>
        <begin position="698"/>
        <end position="712"/>
    </location>
</feature>
<feature type="compositionally biased region" description="Polar residues" evidence="4">
    <location>
        <begin position="628"/>
        <end position="651"/>
    </location>
</feature>
<dbReference type="PROSITE" id="PS51916">
    <property type="entry name" value="DEUBAD"/>
    <property type="match status" value="1"/>
</dbReference>
<keyword evidence="7" id="KW-1185">Reference proteome</keyword>
<dbReference type="InterPro" id="IPR044867">
    <property type="entry name" value="DEUBAD_dom"/>
</dbReference>
<reference evidence="7" key="1">
    <citation type="journal article" date="2017" name="bioRxiv">
        <title>Comparative analysis of the genomes of Stylophora pistillata and Acropora digitifera provides evidence for extensive differences between species of corals.</title>
        <authorList>
            <person name="Voolstra C.R."/>
            <person name="Li Y."/>
            <person name="Liew Y.J."/>
            <person name="Baumgarten S."/>
            <person name="Zoccola D."/>
            <person name="Flot J.-F."/>
            <person name="Tambutte S."/>
            <person name="Allemand D."/>
            <person name="Aranda M."/>
        </authorList>
    </citation>
    <scope>NUCLEOTIDE SEQUENCE [LARGE SCALE GENOMIC DNA]</scope>
</reference>
<dbReference type="InterPro" id="IPR057748">
    <property type="entry name" value="NFRKB_WH_2"/>
</dbReference>
<dbReference type="PANTHER" id="PTHR13052">
    <property type="entry name" value="NFRKB-RELATED"/>
    <property type="match status" value="1"/>
</dbReference>
<feature type="compositionally biased region" description="Polar residues" evidence="4">
    <location>
        <begin position="759"/>
        <end position="771"/>
    </location>
</feature>
<dbReference type="OrthoDB" id="10399582at2759"/>
<sequence>MEASSLEESELKGMEVCNFGGTEIALPLEFIEQEDIFFKVVSKETWLNVLTPADRKHLEKFLPVLPTDYPHAQEENISALLGGENFRFGNPVQQFQEKLKAGYFYPDVVKYKKLCRKATYKEYKEILDQIGRQSPGEPIKTSGHTPSTDTLAMEHRVHTRFKRILSESRQQFQGGNVSSDDEERVPAPFGSAMGIFMAPFNTMPGVLSGFHPMFGAGLPFTAGYHGFPYPPPTTHRVTSPNVVTEDDFQTMIQVHRKRRLSNETSKLTTTSESREDGLEEAQYGVALYLYTIIFNSDFADHPELDTRFTSFQDIIIRTNPSKKVSKPVVFIMCIKRMGHPGARMGQAGLFCSHLSFREFRRDSSIICAFSRFQREAPAVEVDREQVWCQEWIPLIQSFILWDVTAETDSSSTSNPRAKTDFVVRPSTEEERAAFREQEQKRYDNPHKAFTFRMHGFESVVGPVKGVFSKDTNLNKAREHSLLTSLRPPYVTILTLVRDAASRLPNGEGTRAEVCELLKDSQFLNSNCSDAQIHTVVSGALDRLHYERDPCVKYDSNRKVWIYLHRNRTEEEFEKIHQASAAAARAKKMQKPRVPRQPKSKESVQPQEQEGAVTAPPTVPTVAGVGPTSSPRQADSLPSQVEPGQSQLRGPSRLNTAETGIACSPSHKFTSALNSHTSVLNIADDPVDTSPLQLSNVSEDLKGDAQIARKDSWSSEGESSDESSASDRESDSGSAGSSSEGRKEQKIHPGKGKTLPGVEQTATRLQDNQTIDESGFDFGDTTSRKEGNPDTSSEPGRHFMLTVTSFKMAFGLLLLLLTCQSIIRVEASATTGIKNYTILASLGETVVPPLLNISRHRHADYLMLTTSKYHVRIQKLTSDRWTQSCFKETEWYQRCQSWVNMTYLGNDMVAVEITAGNESMSGVFRVYLHCTGASKTCSSDPLMEVTLIIRDKAQDGGRPVYCDRGTNFIGAESELKKALEEMDDLKIKAELLKANVDWIKNPASASNFGVVWERQIRSVRNVMNSLIREHSSYLDDETLRTFLCEAEATVNGRPLTIETLSDPLSELPLSPNMLLTRKTKLILPPPGEFKKDNVCCRRKWRRAQHLAQEFWQRWSKEYIQTLQARHKWLQTKRNFKVGDVVLLKEAQSARNKWPICRVIKVYPDDQGFVRSVTLLTSHRSNLDRPINKLVLLVTH</sequence>
<evidence type="ECO:0000256" key="2">
    <source>
        <dbReference type="ARBA" id="ARBA00023242"/>
    </source>
</evidence>
<dbReference type="STRING" id="50429.A0A2B4SE39"/>
<feature type="domain" description="DEUBAD" evidence="5">
    <location>
        <begin position="27"/>
        <end position="144"/>
    </location>
</feature>
<feature type="region of interest" description="Disordered" evidence="4">
    <location>
        <begin position="132"/>
        <end position="152"/>
    </location>
</feature>
<comment type="caution">
    <text evidence="6">The sequence shown here is derived from an EMBL/GenBank/DDBJ whole genome shotgun (WGS) entry which is preliminary data.</text>
</comment>
<dbReference type="Pfam" id="PF25793">
    <property type="entry name" value="WHD_2nd_NFRKB"/>
    <property type="match status" value="1"/>
</dbReference>
<dbReference type="Gene3D" id="3.30.420.10">
    <property type="entry name" value="Ribonuclease H-like superfamily/Ribonuclease H"/>
    <property type="match status" value="1"/>
</dbReference>
<dbReference type="Proteomes" id="UP000225706">
    <property type="component" value="Unassembled WGS sequence"/>
</dbReference>
<organism evidence="6 7">
    <name type="scientific">Stylophora pistillata</name>
    <name type="common">Smooth cauliflower coral</name>
    <dbReference type="NCBI Taxonomy" id="50429"/>
    <lineage>
        <taxon>Eukaryota</taxon>
        <taxon>Metazoa</taxon>
        <taxon>Cnidaria</taxon>
        <taxon>Anthozoa</taxon>
        <taxon>Hexacorallia</taxon>
        <taxon>Scleractinia</taxon>
        <taxon>Astrocoeniina</taxon>
        <taxon>Pocilloporidae</taxon>
        <taxon>Stylophora</taxon>
    </lineage>
</organism>
<evidence type="ECO:0000259" key="5">
    <source>
        <dbReference type="PROSITE" id="PS51916"/>
    </source>
</evidence>
<protein>
    <submittedName>
        <fullName evidence="6">Nuclear factor related to kappa-B-binding protein</fullName>
    </submittedName>
</protein>
<accession>A0A2B4SE39</accession>
<evidence type="ECO:0000313" key="7">
    <source>
        <dbReference type="Proteomes" id="UP000225706"/>
    </source>
</evidence>
<dbReference type="EMBL" id="LSMT01000111">
    <property type="protein sequence ID" value="PFX27090.1"/>
    <property type="molecule type" value="Genomic_DNA"/>
</dbReference>
<feature type="compositionally biased region" description="Basic residues" evidence="4">
    <location>
        <begin position="584"/>
        <end position="597"/>
    </location>
</feature>
<name>A0A2B4SE39_STYPI</name>
<evidence type="ECO:0000256" key="3">
    <source>
        <dbReference type="SAM" id="Coils"/>
    </source>
</evidence>
<keyword evidence="3" id="KW-0175">Coiled coil</keyword>
<dbReference type="InterPro" id="IPR024867">
    <property type="entry name" value="NFRKB"/>
</dbReference>
<feature type="region of interest" description="Disordered" evidence="4">
    <location>
        <begin position="690"/>
        <end position="796"/>
    </location>
</feature>
<dbReference type="CDD" id="cd21865">
    <property type="entry name" value="DEUBAD_NFRKB"/>
    <property type="match status" value="1"/>
</dbReference>